<dbReference type="Proteomes" id="UP000315759">
    <property type="component" value="Unassembled WGS sequence"/>
</dbReference>
<keyword evidence="2" id="KW-1185">Reference proteome</keyword>
<evidence type="ECO:0000313" key="2">
    <source>
        <dbReference type="Proteomes" id="UP000315759"/>
    </source>
</evidence>
<dbReference type="EMBL" id="VIFX01000012">
    <property type="protein sequence ID" value="TQR86544.1"/>
    <property type="molecule type" value="Genomic_DNA"/>
</dbReference>
<dbReference type="Gene3D" id="3.30.559.10">
    <property type="entry name" value="Chloramphenicol acetyltransferase-like domain"/>
    <property type="match status" value="1"/>
</dbReference>
<reference evidence="1 2" key="1">
    <citation type="submission" date="2018-10" db="EMBL/GenBank/DDBJ databases">
        <title>Draft genome of Mycobacterium hodleri strain B.</title>
        <authorList>
            <person name="Amande T.J."/>
            <person name="Mcgenity T.J."/>
        </authorList>
    </citation>
    <scope>NUCLEOTIDE SEQUENCE [LARGE SCALE GENOMIC DNA]</scope>
    <source>
        <strain evidence="1 2">B</strain>
    </source>
</reference>
<comment type="caution">
    <text evidence="1">The sequence shown here is derived from an EMBL/GenBank/DDBJ whole genome shotgun (WGS) entry which is preliminary data.</text>
</comment>
<dbReference type="InterPro" id="IPR023213">
    <property type="entry name" value="CAT-like_dom_sf"/>
</dbReference>
<accession>A0A544W2T7</accession>
<organism evidence="1 2">
    <name type="scientific">Mycolicibacterium hodleri</name>
    <dbReference type="NCBI Taxonomy" id="49897"/>
    <lineage>
        <taxon>Bacteria</taxon>
        <taxon>Bacillati</taxon>
        <taxon>Actinomycetota</taxon>
        <taxon>Actinomycetes</taxon>
        <taxon>Mycobacteriales</taxon>
        <taxon>Mycobacteriaceae</taxon>
        <taxon>Mycolicibacterium</taxon>
    </lineage>
</organism>
<sequence length="454" mass="48756">MEAETQPPAESLLDYVDQALFLGLRATGQSAAMQMVWVYDDAPDWDELRRFHQDFGFGLAGRLIEPSVLPFGRHRWVSALGPAAPLDVATTPRPRAELSDWIDERAQLPIDPEQGPAWHMAVQPLDDGATAVTLVGSHCIGDGGAAFLSVFEAVMGARRDLGYPLPKSRTRRQALAADARQTLRDLPEVGRTLVAAGKFLKARRRGTSTSAAPSQKKPVVARPDETVIVPAISAFVDLAQWDARAEALGGNGHSLQAGLAARLAVHQGRALAADGTVGLIVPINDRTLEDTRANAVKLAYVRVDPTHVAKDLTDTRTAVREALKVMREKPDEALALLPLNPFVPKVAVRHTADLAFGFTDQPVSSSNIGDLPVQVASPGGAPAQQVMLRGIDQHITRGVLEERSGLLTVVSGRLDGKVTITVVGYQPGVENTKQALRDRLAAVLEEFELTAVIV</sequence>
<evidence type="ECO:0000313" key="1">
    <source>
        <dbReference type="EMBL" id="TQR86544.1"/>
    </source>
</evidence>
<gene>
    <name evidence="1" type="ORF">D8S82_11455</name>
</gene>
<protein>
    <recommendedName>
        <fullName evidence="3">Diacylglycerol O-acyltransferase</fullName>
    </recommendedName>
</protein>
<name>A0A544W2T7_9MYCO</name>
<proteinExistence type="predicted"/>
<evidence type="ECO:0008006" key="3">
    <source>
        <dbReference type="Google" id="ProtNLM"/>
    </source>
</evidence>
<dbReference type="AlphaFoldDB" id="A0A544W2T7"/>
<dbReference type="SUPFAM" id="SSF52777">
    <property type="entry name" value="CoA-dependent acyltransferases"/>
    <property type="match status" value="1"/>
</dbReference>